<dbReference type="InterPro" id="IPR010734">
    <property type="entry name" value="Copine_C"/>
</dbReference>
<name>A0A078AFZ3_STYLE</name>
<protein>
    <recommendedName>
        <fullName evidence="2">Copine C-terminal domain-containing protein</fullName>
    </recommendedName>
</protein>
<feature type="compositionally biased region" description="Polar residues" evidence="1">
    <location>
        <begin position="134"/>
        <end position="143"/>
    </location>
</feature>
<dbReference type="Proteomes" id="UP000039865">
    <property type="component" value="Unassembled WGS sequence"/>
</dbReference>
<dbReference type="AlphaFoldDB" id="A0A078AFZ3"/>
<gene>
    <name evidence="3" type="primary">Contig11548.g12354</name>
    <name evidence="3" type="ORF">STYLEM_9370</name>
</gene>
<feature type="region of interest" description="Disordered" evidence="1">
    <location>
        <begin position="127"/>
        <end position="148"/>
    </location>
</feature>
<dbReference type="OrthoDB" id="323535at2759"/>
<organism evidence="3 4">
    <name type="scientific">Stylonychia lemnae</name>
    <name type="common">Ciliate</name>
    <dbReference type="NCBI Taxonomy" id="5949"/>
    <lineage>
        <taxon>Eukaryota</taxon>
        <taxon>Sar</taxon>
        <taxon>Alveolata</taxon>
        <taxon>Ciliophora</taxon>
        <taxon>Intramacronucleata</taxon>
        <taxon>Spirotrichea</taxon>
        <taxon>Stichotrichia</taxon>
        <taxon>Sporadotrichida</taxon>
        <taxon>Oxytrichidae</taxon>
        <taxon>Stylonychinae</taxon>
        <taxon>Stylonychia</taxon>
    </lineage>
</organism>
<proteinExistence type="predicted"/>
<evidence type="ECO:0000313" key="4">
    <source>
        <dbReference type="Proteomes" id="UP000039865"/>
    </source>
</evidence>
<evidence type="ECO:0000313" key="3">
    <source>
        <dbReference type="EMBL" id="CDW80372.1"/>
    </source>
</evidence>
<accession>A0A078AFZ3</accession>
<keyword evidence="4" id="KW-1185">Reference proteome</keyword>
<reference evidence="3 4" key="1">
    <citation type="submission" date="2014-06" db="EMBL/GenBank/DDBJ databases">
        <authorList>
            <person name="Swart Estienne"/>
        </authorList>
    </citation>
    <scope>NUCLEOTIDE SEQUENCE [LARGE SCALE GENOMIC DNA]</scope>
    <source>
        <strain evidence="3 4">130c</strain>
    </source>
</reference>
<feature type="domain" description="Copine C-terminal" evidence="2">
    <location>
        <begin position="406"/>
        <end position="635"/>
    </location>
</feature>
<evidence type="ECO:0000256" key="1">
    <source>
        <dbReference type="SAM" id="MobiDB-lite"/>
    </source>
</evidence>
<evidence type="ECO:0000259" key="2">
    <source>
        <dbReference type="Pfam" id="PF07002"/>
    </source>
</evidence>
<dbReference type="EMBL" id="CCKQ01008909">
    <property type="protein sequence ID" value="CDW80372.1"/>
    <property type="molecule type" value="Genomic_DNA"/>
</dbReference>
<sequence>MSSSMSLRSSRFSLMQGERKVQTQNLSETFEDEIFDDEFFNVDHKSLLIELCVNATLFDQVTKNSLFSFELKIGDELITKWNELQREDKKYFRKCRIPLKFKYLDKTISIEVNPQKKQKPLLLMDNESEDNQQNKENSLTPSRKSNHEGEYNFMQNLENLKIMMPAFNVKQNLLPENAIEISIVEVRKLQNKYITFILQLPSSLKSLLTSTYLKIFEVRGQQKTKIQVSDFQLIDQQTIILKMCIQHYEEKHFNKREFLIQFEDQNNHQLGYYKKFLEKLNLSKPFAEIDFKGSDLVEAPHFPTNNFKLVGTFQNGKREQILQNIKKKSGRYHLDKSPLDDPDYLQRSKKSLSSEIHTEQGQIYGPMKIETFPSISYFLCSGHLQIIPVIAIDFSLGNLKFQKDLCLHTTRMDKPNDYRDLLTYIADYYSNIPELLLLGFSAKINKLNKTSSNLFPLSLNLKTPLIPNEQHIIERTYTDCLREIELSTPIIITPTFNLIKKIGQLIQDAYAENQHRADSFYVLYVLTAGILDDIEEVLNQIDDNFGSLPLQIHLINLSAFNLESEDLDSIKFQEYTSQYNQQFSGFSQFNVHYYDRLKIKYLNNRELALRQLKEQALDVVTKDVESYLFLNNLKPNKYIMHQTSMKIAQEYISKVFEQENQNLVEKLVERGYDRNKIEDALIKGKFYEWDIENVIKILEFEDKKPENSLKQ</sequence>
<dbReference type="InParanoid" id="A0A078AFZ3"/>
<dbReference type="Pfam" id="PF07002">
    <property type="entry name" value="Copine"/>
    <property type="match status" value="1"/>
</dbReference>